<sequence length="274" mass="30176">MKLYISIDMEGVTGLVDDTFVDSAKRNYNRGQRIMTAEANHVIEAAFGEGIGEVVVNDSHSKMNNLIIEELYPRAQLISGDVKPYSMMQGLDSTYEGAAFLGYHSRAARPGVLSHSMIFGIRNMYINEVAVGELGFNSYVAGHFGVPVLLVAGDDETAAEAEELIPYVTTAIVKKQISRTSALCLTPAQSGELLREKTIEALANKQRVKPLLPPANPLLTLEFANYGQAEWAHLMPKTKMERYSPVVSYQADDILEAYQAMLVMTELAMRTAFC</sequence>
<dbReference type="Pfam" id="PF04951">
    <property type="entry name" value="Peptidase_M55"/>
    <property type="match status" value="1"/>
</dbReference>
<comment type="caution">
    <text evidence="1">The sequence shown here is derived from an EMBL/GenBank/DDBJ whole genome shotgun (WGS) entry which is preliminary data.</text>
</comment>
<evidence type="ECO:0000313" key="2">
    <source>
        <dbReference type="Proteomes" id="UP001597169"/>
    </source>
</evidence>
<dbReference type="SUPFAM" id="SSF63992">
    <property type="entry name" value="Dipeptide transport protein"/>
    <property type="match status" value="1"/>
</dbReference>
<dbReference type="InterPro" id="IPR036177">
    <property type="entry name" value="Peptidase_M55_sf"/>
</dbReference>
<dbReference type="PIRSF" id="PIRSF015853">
    <property type="entry name" value="Pep_DppA"/>
    <property type="match status" value="1"/>
</dbReference>
<organism evidence="1 2">
    <name type="scientific">Paenibacillus provencensis</name>
    <dbReference type="NCBI Taxonomy" id="441151"/>
    <lineage>
        <taxon>Bacteria</taxon>
        <taxon>Bacillati</taxon>
        <taxon>Bacillota</taxon>
        <taxon>Bacilli</taxon>
        <taxon>Bacillales</taxon>
        <taxon>Paenibacillaceae</taxon>
        <taxon>Paenibacillus</taxon>
    </lineage>
</organism>
<dbReference type="Gene3D" id="3.40.50.10780">
    <property type="entry name" value="Dipeptide transport protein"/>
    <property type="match status" value="1"/>
</dbReference>
<dbReference type="Gene3D" id="3.30.1360.130">
    <property type="entry name" value="Dipeptide transport protein"/>
    <property type="match status" value="1"/>
</dbReference>
<gene>
    <name evidence="1" type="ORF">ACFQ3J_04265</name>
</gene>
<dbReference type="CDD" id="cd08663">
    <property type="entry name" value="DAP_dppA_1"/>
    <property type="match status" value="1"/>
</dbReference>
<reference evidence="2" key="1">
    <citation type="journal article" date="2019" name="Int. J. Syst. Evol. Microbiol.">
        <title>The Global Catalogue of Microorganisms (GCM) 10K type strain sequencing project: providing services to taxonomists for standard genome sequencing and annotation.</title>
        <authorList>
            <consortium name="The Broad Institute Genomics Platform"/>
            <consortium name="The Broad Institute Genome Sequencing Center for Infectious Disease"/>
            <person name="Wu L."/>
            <person name="Ma J."/>
        </authorList>
    </citation>
    <scope>NUCLEOTIDE SEQUENCE [LARGE SCALE GENOMIC DNA]</scope>
    <source>
        <strain evidence="2">CCUG 53519</strain>
    </source>
</reference>
<proteinExistence type="predicted"/>
<dbReference type="InterPro" id="IPR007035">
    <property type="entry name" value="Peptidase_M55"/>
</dbReference>
<evidence type="ECO:0000313" key="1">
    <source>
        <dbReference type="EMBL" id="MFD1127390.1"/>
    </source>
</evidence>
<dbReference type="Proteomes" id="UP001597169">
    <property type="component" value="Unassembled WGS sequence"/>
</dbReference>
<dbReference type="EMBL" id="JBHTKX010000001">
    <property type="protein sequence ID" value="MFD1127390.1"/>
    <property type="molecule type" value="Genomic_DNA"/>
</dbReference>
<accession>A0ABW3PQ07</accession>
<dbReference type="InterPro" id="IPR027476">
    <property type="entry name" value="DppA_N"/>
</dbReference>
<protein>
    <submittedName>
        <fullName evidence="1">M55 family metallopeptidase</fullName>
    </submittedName>
</protein>
<keyword evidence="2" id="KW-1185">Reference proteome</keyword>
<dbReference type="RefSeq" id="WP_251581335.1">
    <property type="nucleotide sequence ID" value="NZ_JBHTKX010000001.1"/>
</dbReference>
<name>A0ABW3PQ07_9BACL</name>